<accession>J3NL37</accession>
<dbReference type="STRING" id="644352.J3NL37"/>
<dbReference type="AlphaFoldDB" id="J3NL37"/>
<protein>
    <submittedName>
        <fullName evidence="2">F-box domain-containing protein</fullName>
    </submittedName>
</protein>
<feature type="region of interest" description="Disordered" evidence="1">
    <location>
        <begin position="1"/>
        <end position="55"/>
    </location>
</feature>
<dbReference type="Proteomes" id="UP000006039">
    <property type="component" value="Unassembled WGS sequence"/>
</dbReference>
<reference evidence="2" key="2">
    <citation type="submission" date="2010-07" db="EMBL/GenBank/DDBJ databases">
        <authorList>
            <consortium name="The Broad Institute Genome Sequencing Platform"/>
            <consortium name="Broad Institute Genome Sequencing Center for Infectious Disease"/>
            <person name="Ma L.-J."/>
            <person name="Dead R."/>
            <person name="Young S."/>
            <person name="Zeng Q."/>
            <person name="Koehrsen M."/>
            <person name="Alvarado L."/>
            <person name="Berlin A."/>
            <person name="Chapman S.B."/>
            <person name="Chen Z."/>
            <person name="Freedman E."/>
            <person name="Gellesch M."/>
            <person name="Goldberg J."/>
            <person name="Griggs A."/>
            <person name="Gujja S."/>
            <person name="Heilman E.R."/>
            <person name="Heiman D."/>
            <person name="Hepburn T."/>
            <person name="Howarth C."/>
            <person name="Jen D."/>
            <person name="Larson L."/>
            <person name="Mehta T."/>
            <person name="Neiman D."/>
            <person name="Pearson M."/>
            <person name="Roberts A."/>
            <person name="Saif S."/>
            <person name="Shea T."/>
            <person name="Shenoy N."/>
            <person name="Sisk P."/>
            <person name="Stolte C."/>
            <person name="Sykes S."/>
            <person name="Walk T."/>
            <person name="White J."/>
            <person name="Yandava C."/>
            <person name="Haas B."/>
            <person name="Nusbaum C."/>
            <person name="Birren B."/>
        </authorList>
    </citation>
    <scope>NUCLEOTIDE SEQUENCE</scope>
    <source>
        <strain evidence="2">R3-111a-1</strain>
    </source>
</reference>
<evidence type="ECO:0000256" key="1">
    <source>
        <dbReference type="SAM" id="MobiDB-lite"/>
    </source>
</evidence>
<feature type="compositionally biased region" description="Acidic residues" evidence="1">
    <location>
        <begin position="890"/>
        <end position="900"/>
    </location>
</feature>
<evidence type="ECO:0000313" key="3">
    <source>
        <dbReference type="EnsemblFungi" id="EJT82004"/>
    </source>
</evidence>
<name>J3NL37_GAET3</name>
<dbReference type="EnsemblFungi" id="EJT82004">
    <property type="protein sequence ID" value="EJT82004"/>
    <property type="gene ID" value="GGTG_01978"/>
</dbReference>
<dbReference type="OrthoDB" id="3199516at2759"/>
<feature type="compositionally biased region" description="Polar residues" evidence="1">
    <location>
        <begin position="453"/>
        <end position="462"/>
    </location>
</feature>
<dbReference type="VEuPathDB" id="FungiDB:GGTG_01978"/>
<dbReference type="GeneID" id="20342436"/>
<feature type="compositionally biased region" description="Basic and acidic residues" evidence="1">
    <location>
        <begin position="501"/>
        <end position="510"/>
    </location>
</feature>
<proteinExistence type="predicted"/>
<feature type="region of interest" description="Disordered" evidence="1">
    <location>
        <begin position="414"/>
        <end position="528"/>
    </location>
</feature>
<reference evidence="3" key="5">
    <citation type="submission" date="2018-04" db="UniProtKB">
        <authorList>
            <consortium name="EnsemblFungi"/>
        </authorList>
    </citation>
    <scope>IDENTIFICATION</scope>
    <source>
        <strain evidence="3">R3-111a-1</strain>
    </source>
</reference>
<feature type="compositionally biased region" description="Low complexity" evidence="1">
    <location>
        <begin position="421"/>
        <end position="430"/>
    </location>
</feature>
<sequence length="933" mass="102505">MQLEKDGIVMSPPDSDMDDFDSAETSSTERAPSTKPPALASSPGTKMLKGKAKEWSSQRETPLTLLELPVDILRLIVKEITHTNDLTSLALANSMLHTLAIPHIYARFDIVWPDAHMTTSDTKSVDALTYGLSTLSLGSGFSRIRQRLARQGSRSDGRPPFNPAGNSYALHTRKFSLGNGPQDWVAEYMIAKESGKMLGTLVAMAVAKMANLEAFVWDMPTGVLAEIFLALASLPDHHDDGDCNLERVWIRWHDNSDATPDPGNPVTGPGPVIYHVVLPNDSTMTQVGIKIPSNTNHPKPLPAIPYSASVVEYPTFSVLPPLKSLTVLDIDELAYLDEMAMLIERSQTKLKELRVGMSAKVQHKEWIQPWDGPELQQVDHDAHWPGASTIGKRRLGGVLGTLVGRIYDIRKPGVRHRERTTTTAPTVETPIEQVGGTESTDLNDVAQPMADPSSEQQLTNGNGPKPQKMEAHGQTGDQTQNSDSNGNYQSPSQDAATMEQEAVREVRRQADVSGQVKGDGQSKAKAEAPVRKRLEGKLRLHTLELERISLSIQVCIRAFDWTTLTNLTILECGQNETLWKLLRYQFQPIQVSGGYGISPLSRHAGTPQMQYRLCLKHIHTDLTSAPLISFINETLAPNTLEVLFLQDRRRGPAPPLVTVDAIFKGALKRHRSSLRKLLLDSSVKVIPGVQTSPAENNRWTHWVLTTEMVLYITSGRMSNLRELAASLAYVDWHTFLRRLPNIAQLRSLNIPRIGDHIMNNVEPKELAMQIADIITLRPEIQLCYIGISTKCFEVLETPAEERDNSPINGGAGSGSDIPSGENGTVGASNNTGGQLSDNESIVEAESDGEAQGETSEEEDHDETEDEDGAAPTNAVGDADETQSEGHSDGGDDSDDSDGFVDPDHAQDNARLRLREILFYDDKVAIFKARHGRL</sequence>
<feature type="compositionally biased region" description="Polar residues" evidence="1">
    <location>
        <begin position="821"/>
        <end position="839"/>
    </location>
</feature>
<reference evidence="4" key="1">
    <citation type="submission" date="2010-07" db="EMBL/GenBank/DDBJ databases">
        <title>The genome sequence of Gaeumannomyces graminis var. tritici strain R3-111a-1.</title>
        <authorList>
            <consortium name="The Broad Institute Genome Sequencing Platform"/>
            <person name="Ma L.-J."/>
            <person name="Dead R."/>
            <person name="Young S."/>
            <person name="Zeng Q."/>
            <person name="Koehrsen M."/>
            <person name="Alvarado L."/>
            <person name="Berlin A."/>
            <person name="Chapman S.B."/>
            <person name="Chen Z."/>
            <person name="Freedman E."/>
            <person name="Gellesch M."/>
            <person name="Goldberg J."/>
            <person name="Griggs A."/>
            <person name="Gujja S."/>
            <person name="Heilman E.R."/>
            <person name="Heiman D."/>
            <person name="Hepburn T."/>
            <person name="Howarth C."/>
            <person name="Jen D."/>
            <person name="Larson L."/>
            <person name="Mehta T."/>
            <person name="Neiman D."/>
            <person name="Pearson M."/>
            <person name="Roberts A."/>
            <person name="Saif S."/>
            <person name="Shea T."/>
            <person name="Shenoy N."/>
            <person name="Sisk P."/>
            <person name="Stolte C."/>
            <person name="Sykes S."/>
            <person name="Walk T."/>
            <person name="White J."/>
            <person name="Yandava C."/>
            <person name="Haas B."/>
            <person name="Nusbaum C."/>
            <person name="Birren B."/>
        </authorList>
    </citation>
    <scope>NUCLEOTIDE SEQUENCE [LARGE SCALE GENOMIC DNA]</scope>
    <source>
        <strain evidence="4">R3-111a-1</strain>
    </source>
</reference>
<organism evidence="2">
    <name type="scientific">Gaeumannomyces tritici (strain R3-111a-1)</name>
    <name type="common">Wheat and barley take-all root rot fungus</name>
    <name type="synonym">Gaeumannomyces graminis var. tritici</name>
    <dbReference type="NCBI Taxonomy" id="644352"/>
    <lineage>
        <taxon>Eukaryota</taxon>
        <taxon>Fungi</taxon>
        <taxon>Dikarya</taxon>
        <taxon>Ascomycota</taxon>
        <taxon>Pezizomycotina</taxon>
        <taxon>Sordariomycetes</taxon>
        <taxon>Sordariomycetidae</taxon>
        <taxon>Magnaporthales</taxon>
        <taxon>Magnaporthaceae</taxon>
        <taxon>Gaeumannomyces</taxon>
    </lineage>
</organism>
<feature type="compositionally biased region" description="Polar residues" evidence="1">
    <location>
        <begin position="475"/>
        <end position="495"/>
    </location>
</feature>
<keyword evidence="4" id="KW-1185">Reference proteome</keyword>
<evidence type="ECO:0000313" key="2">
    <source>
        <dbReference type="EMBL" id="EJT82004.1"/>
    </source>
</evidence>
<dbReference type="eggNOG" id="ENOG502R3N6">
    <property type="taxonomic scope" value="Eukaryota"/>
</dbReference>
<feature type="compositionally biased region" description="Acidic residues" evidence="1">
    <location>
        <begin position="840"/>
        <end position="868"/>
    </location>
</feature>
<dbReference type="EMBL" id="GL385395">
    <property type="protein sequence ID" value="EJT82004.1"/>
    <property type="molecule type" value="Genomic_DNA"/>
</dbReference>
<gene>
    <name evidence="3" type="primary">20342436</name>
    <name evidence="2" type="ORF">GGTG_01978</name>
</gene>
<evidence type="ECO:0000313" key="4">
    <source>
        <dbReference type="Proteomes" id="UP000006039"/>
    </source>
</evidence>
<reference evidence="3" key="4">
    <citation type="journal article" date="2015" name="G3 (Bethesda)">
        <title>Genome sequences of three phytopathogenic species of the Magnaporthaceae family of fungi.</title>
        <authorList>
            <person name="Okagaki L.H."/>
            <person name="Nunes C.C."/>
            <person name="Sailsbery J."/>
            <person name="Clay B."/>
            <person name="Brown D."/>
            <person name="John T."/>
            <person name="Oh Y."/>
            <person name="Young N."/>
            <person name="Fitzgerald M."/>
            <person name="Haas B.J."/>
            <person name="Zeng Q."/>
            <person name="Young S."/>
            <person name="Adiconis X."/>
            <person name="Fan L."/>
            <person name="Levin J.Z."/>
            <person name="Mitchell T.K."/>
            <person name="Okubara P.A."/>
            <person name="Farman M.L."/>
            <person name="Kohn L.M."/>
            <person name="Birren B."/>
            <person name="Ma L.-J."/>
            <person name="Dean R.A."/>
        </authorList>
    </citation>
    <scope>NUCLEOTIDE SEQUENCE</scope>
    <source>
        <strain evidence="3">R3-111a-1</strain>
    </source>
</reference>
<dbReference type="RefSeq" id="XP_009218013.1">
    <property type="nucleotide sequence ID" value="XM_009219749.1"/>
</dbReference>
<feature type="region of interest" description="Disordered" evidence="1">
    <location>
        <begin position="800"/>
        <end position="906"/>
    </location>
</feature>
<reference evidence="2" key="3">
    <citation type="submission" date="2010-09" db="EMBL/GenBank/DDBJ databases">
        <title>Annotation of Gaeumannomyces graminis var. tritici R3-111a-1.</title>
        <authorList>
            <consortium name="The Broad Institute Genome Sequencing Platform"/>
            <person name="Ma L.-J."/>
            <person name="Dead R."/>
            <person name="Young S.K."/>
            <person name="Zeng Q."/>
            <person name="Gargeya S."/>
            <person name="Fitzgerald M."/>
            <person name="Haas B."/>
            <person name="Abouelleil A."/>
            <person name="Alvarado L."/>
            <person name="Arachchi H.M."/>
            <person name="Berlin A."/>
            <person name="Brown A."/>
            <person name="Chapman S.B."/>
            <person name="Chen Z."/>
            <person name="Dunbar C."/>
            <person name="Freedman E."/>
            <person name="Gearin G."/>
            <person name="Gellesch M."/>
            <person name="Goldberg J."/>
            <person name="Griggs A."/>
            <person name="Gujja S."/>
            <person name="Heiman D."/>
            <person name="Howarth C."/>
            <person name="Larson L."/>
            <person name="Lui A."/>
            <person name="MacDonald P.J.P."/>
            <person name="Mehta T."/>
            <person name="Montmayeur A."/>
            <person name="Murphy C."/>
            <person name="Neiman D."/>
            <person name="Pearson M."/>
            <person name="Priest M."/>
            <person name="Roberts A."/>
            <person name="Saif S."/>
            <person name="Shea T."/>
            <person name="Shenoy N."/>
            <person name="Sisk P."/>
            <person name="Stolte C."/>
            <person name="Sykes S."/>
            <person name="Yandava C."/>
            <person name="Wortman J."/>
            <person name="Nusbaum C."/>
            <person name="Birren B."/>
        </authorList>
    </citation>
    <scope>NUCLEOTIDE SEQUENCE</scope>
    <source>
        <strain evidence="2">R3-111a-1</strain>
    </source>
</reference>
<dbReference type="HOGENOM" id="CLU_007899_0_0_1"/>